<evidence type="ECO:0000256" key="1">
    <source>
        <dbReference type="SAM" id="MobiDB-lite"/>
    </source>
</evidence>
<evidence type="ECO:0000256" key="2">
    <source>
        <dbReference type="SAM" id="SignalP"/>
    </source>
</evidence>
<reference evidence="4 5" key="1">
    <citation type="journal article" date="2019" name="Nat. Ecol. Evol.">
        <title>Megaphylogeny resolves global patterns of mushroom evolution.</title>
        <authorList>
            <person name="Varga T."/>
            <person name="Krizsan K."/>
            <person name="Foldi C."/>
            <person name="Dima B."/>
            <person name="Sanchez-Garcia M."/>
            <person name="Sanchez-Ramirez S."/>
            <person name="Szollosi G.J."/>
            <person name="Szarkandi J.G."/>
            <person name="Papp V."/>
            <person name="Albert L."/>
            <person name="Andreopoulos W."/>
            <person name="Angelini C."/>
            <person name="Antonin V."/>
            <person name="Barry K.W."/>
            <person name="Bougher N.L."/>
            <person name="Buchanan P."/>
            <person name="Buyck B."/>
            <person name="Bense V."/>
            <person name="Catcheside P."/>
            <person name="Chovatia M."/>
            <person name="Cooper J."/>
            <person name="Damon W."/>
            <person name="Desjardin D."/>
            <person name="Finy P."/>
            <person name="Geml J."/>
            <person name="Haridas S."/>
            <person name="Hughes K."/>
            <person name="Justo A."/>
            <person name="Karasinski D."/>
            <person name="Kautmanova I."/>
            <person name="Kiss B."/>
            <person name="Kocsube S."/>
            <person name="Kotiranta H."/>
            <person name="LaButti K.M."/>
            <person name="Lechner B.E."/>
            <person name="Liimatainen K."/>
            <person name="Lipzen A."/>
            <person name="Lukacs Z."/>
            <person name="Mihaltcheva S."/>
            <person name="Morgado L.N."/>
            <person name="Niskanen T."/>
            <person name="Noordeloos M.E."/>
            <person name="Ohm R.A."/>
            <person name="Ortiz-Santana B."/>
            <person name="Ovrebo C."/>
            <person name="Racz N."/>
            <person name="Riley R."/>
            <person name="Savchenko A."/>
            <person name="Shiryaev A."/>
            <person name="Soop K."/>
            <person name="Spirin V."/>
            <person name="Szebenyi C."/>
            <person name="Tomsovsky M."/>
            <person name="Tulloss R.E."/>
            <person name="Uehling J."/>
            <person name="Grigoriev I.V."/>
            <person name="Vagvolgyi C."/>
            <person name="Papp T."/>
            <person name="Martin F.M."/>
            <person name="Miettinen O."/>
            <person name="Hibbett D.S."/>
            <person name="Nagy L.G."/>
        </authorList>
    </citation>
    <scope>NUCLEOTIDE SEQUENCE [LARGE SCALE GENOMIC DNA]</scope>
    <source>
        <strain evidence="4 5">CBS 962.96</strain>
    </source>
</reference>
<keyword evidence="5" id="KW-1185">Reference proteome</keyword>
<dbReference type="EMBL" id="ML179201">
    <property type="protein sequence ID" value="THU95374.1"/>
    <property type="molecule type" value="Genomic_DNA"/>
</dbReference>
<dbReference type="Pfam" id="PF08590">
    <property type="entry name" value="DUF1771"/>
    <property type="match status" value="1"/>
</dbReference>
<feature type="chain" id="PRO_5020974662" evidence="2">
    <location>
        <begin position="22"/>
        <end position="278"/>
    </location>
</feature>
<feature type="signal peptide" evidence="2">
    <location>
        <begin position="1"/>
        <end position="21"/>
    </location>
</feature>
<dbReference type="SMART" id="SM00463">
    <property type="entry name" value="SMR"/>
    <property type="match status" value="1"/>
</dbReference>
<proteinExistence type="predicted"/>
<dbReference type="InterPro" id="IPR053020">
    <property type="entry name" value="Smr_domain_protein"/>
</dbReference>
<dbReference type="Pfam" id="PF01713">
    <property type="entry name" value="Smr"/>
    <property type="match status" value="1"/>
</dbReference>
<feature type="region of interest" description="Disordered" evidence="1">
    <location>
        <begin position="17"/>
        <end position="101"/>
    </location>
</feature>
<dbReference type="InterPro" id="IPR002625">
    <property type="entry name" value="Smr_dom"/>
</dbReference>
<name>A0A4S8M019_DENBC</name>
<dbReference type="PANTHER" id="PTHR47417">
    <property type="entry name" value="SMR DOMAIN-CONTAINING PROTEIN YPL199C"/>
    <property type="match status" value="1"/>
</dbReference>
<evidence type="ECO:0000259" key="3">
    <source>
        <dbReference type="PROSITE" id="PS50828"/>
    </source>
</evidence>
<dbReference type="AlphaFoldDB" id="A0A4S8M019"/>
<sequence length="278" mass="31699">MSFLFKVVQALVNAFCSSGQGESPQQPPQQPHQQQYQQQHQQQPYPSAAQQHPQRPPQQHQQYLPQEQRPPQHHPQQHHSSSPKPHSPRHDYEDPNQVNQHNPHYLSLRARANEEGDKMAKCFQESHEAYSNGDGAGAKELSNQGKAHQRKMEELNKEASEWIFIENNKDSKPGEIDLHGLYVKEAIMHTDRALEEAKQRGDSEVHLIVGKGLHSTGGKAKIKPAIEELMEKHQLIAELDPNNAGVLIVELNTRRDRGVSPDEIARRLDRDDERCVIM</sequence>
<evidence type="ECO:0000313" key="4">
    <source>
        <dbReference type="EMBL" id="THU95374.1"/>
    </source>
</evidence>
<accession>A0A4S8M019</accession>
<dbReference type="SMART" id="SM01162">
    <property type="entry name" value="DUF1771"/>
    <property type="match status" value="1"/>
</dbReference>
<dbReference type="Proteomes" id="UP000297245">
    <property type="component" value="Unassembled WGS sequence"/>
</dbReference>
<dbReference type="SUPFAM" id="SSF160443">
    <property type="entry name" value="SMR domain-like"/>
    <property type="match status" value="1"/>
</dbReference>
<dbReference type="PANTHER" id="PTHR47417:SF1">
    <property type="entry name" value="SMR DOMAIN-CONTAINING PROTEIN YPL199C"/>
    <property type="match status" value="1"/>
</dbReference>
<protein>
    <submittedName>
        <fullName evidence="4">DUF1771-domain-containing protein</fullName>
    </submittedName>
</protein>
<feature type="domain" description="Smr" evidence="3">
    <location>
        <begin position="176"/>
        <end position="252"/>
    </location>
</feature>
<dbReference type="Gene3D" id="3.30.1370.110">
    <property type="match status" value="1"/>
</dbReference>
<evidence type="ECO:0000313" key="5">
    <source>
        <dbReference type="Proteomes" id="UP000297245"/>
    </source>
</evidence>
<dbReference type="OrthoDB" id="3231855at2759"/>
<dbReference type="PROSITE" id="PS50828">
    <property type="entry name" value="SMR"/>
    <property type="match status" value="1"/>
</dbReference>
<feature type="compositionally biased region" description="Low complexity" evidence="1">
    <location>
        <begin position="31"/>
        <end position="69"/>
    </location>
</feature>
<gene>
    <name evidence="4" type="ORF">K435DRAFT_666485</name>
</gene>
<dbReference type="InterPro" id="IPR036063">
    <property type="entry name" value="Smr_dom_sf"/>
</dbReference>
<dbReference type="InterPro" id="IPR013899">
    <property type="entry name" value="DUF1771"/>
</dbReference>
<organism evidence="4 5">
    <name type="scientific">Dendrothele bispora (strain CBS 962.96)</name>
    <dbReference type="NCBI Taxonomy" id="1314807"/>
    <lineage>
        <taxon>Eukaryota</taxon>
        <taxon>Fungi</taxon>
        <taxon>Dikarya</taxon>
        <taxon>Basidiomycota</taxon>
        <taxon>Agaricomycotina</taxon>
        <taxon>Agaricomycetes</taxon>
        <taxon>Agaricomycetidae</taxon>
        <taxon>Agaricales</taxon>
        <taxon>Agaricales incertae sedis</taxon>
        <taxon>Dendrothele</taxon>
    </lineage>
</organism>
<keyword evidence="2" id="KW-0732">Signal</keyword>